<feature type="transmembrane region" description="Helical" evidence="2">
    <location>
        <begin position="155"/>
        <end position="175"/>
    </location>
</feature>
<name>A0A916T7H6_9MICO</name>
<feature type="transmembrane region" description="Helical" evidence="2">
    <location>
        <begin position="39"/>
        <end position="56"/>
    </location>
</feature>
<keyword evidence="2" id="KW-0812">Transmembrane</keyword>
<feature type="compositionally biased region" description="Polar residues" evidence="1">
    <location>
        <begin position="189"/>
        <end position="201"/>
    </location>
</feature>
<accession>A0A916T7H6</accession>
<evidence type="ECO:0000313" key="3">
    <source>
        <dbReference type="EMBL" id="GGB34632.1"/>
    </source>
</evidence>
<evidence type="ECO:0000256" key="1">
    <source>
        <dbReference type="SAM" id="MobiDB-lite"/>
    </source>
</evidence>
<dbReference type="RefSeq" id="WP_188837521.1">
    <property type="nucleotide sequence ID" value="NZ_BMHI01000004.1"/>
</dbReference>
<evidence type="ECO:0000313" key="4">
    <source>
        <dbReference type="Proteomes" id="UP000636793"/>
    </source>
</evidence>
<keyword evidence="2" id="KW-1133">Transmembrane helix</keyword>
<protein>
    <recommendedName>
        <fullName evidence="5">VTT domain-containing protein</fullName>
    </recommendedName>
</protein>
<evidence type="ECO:0000256" key="2">
    <source>
        <dbReference type="SAM" id="Phobius"/>
    </source>
</evidence>
<comment type="caution">
    <text evidence="3">The sequence shown here is derived from an EMBL/GenBank/DDBJ whole genome shotgun (WGS) entry which is preliminary data.</text>
</comment>
<evidence type="ECO:0008006" key="5">
    <source>
        <dbReference type="Google" id="ProtNLM"/>
    </source>
</evidence>
<sequence>MTYLVVFAVVFGINLLPAFGPPTWAVLVLFYLHGDLVEIALVPTGAVAAATGRVALARATRGIGQHLPGKQRRNLAAAGSVLLGRRAGSVAALALFALSPIPSAQLFEAAGLIRARLTTFTVAFFAGRLVSYSIYVGGAHALKSTDASEVITGSLTSPVGVLLQLVMLAALVALAQVDWGKHLHPYPSGRSSDAVTAQDTGLSALPDPPEPRDADPVIEDPS</sequence>
<feature type="transmembrane region" description="Helical" evidence="2">
    <location>
        <begin position="6"/>
        <end position="32"/>
    </location>
</feature>
<feature type="region of interest" description="Disordered" evidence="1">
    <location>
        <begin position="189"/>
        <end position="222"/>
    </location>
</feature>
<organism evidence="3 4">
    <name type="scientific">Flexivirga endophytica</name>
    <dbReference type="NCBI Taxonomy" id="1849103"/>
    <lineage>
        <taxon>Bacteria</taxon>
        <taxon>Bacillati</taxon>
        <taxon>Actinomycetota</taxon>
        <taxon>Actinomycetes</taxon>
        <taxon>Micrococcales</taxon>
        <taxon>Dermacoccaceae</taxon>
        <taxon>Flexivirga</taxon>
    </lineage>
</organism>
<keyword evidence="2" id="KW-0472">Membrane</keyword>
<reference evidence="3" key="1">
    <citation type="journal article" date="2014" name="Int. J. Syst. Evol. Microbiol.">
        <title>Complete genome sequence of Corynebacterium casei LMG S-19264T (=DSM 44701T), isolated from a smear-ripened cheese.</title>
        <authorList>
            <consortium name="US DOE Joint Genome Institute (JGI-PGF)"/>
            <person name="Walter F."/>
            <person name="Albersmeier A."/>
            <person name="Kalinowski J."/>
            <person name="Ruckert C."/>
        </authorList>
    </citation>
    <scope>NUCLEOTIDE SEQUENCE</scope>
    <source>
        <strain evidence="3">CGMCC 1.15085</strain>
    </source>
</reference>
<keyword evidence="4" id="KW-1185">Reference proteome</keyword>
<reference evidence="3" key="2">
    <citation type="submission" date="2020-09" db="EMBL/GenBank/DDBJ databases">
        <authorList>
            <person name="Sun Q."/>
            <person name="Zhou Y."/>
        </authorList>
    </citation>
    <scope>NUCLEOTIDE SEQUENCE</scope>
    <source>
        <strain evidence="3">CGMCC 1.15085</strain>
    </source>
</reference>
<dbReference type="EMBL" id="BMHI01000004">
    <property type="protein sequence ID" value="GGB34632.1"/>
    <property type="molecule type" value="Genomic_DNA"/>
</dbReference>
<proteinExistence type="predicted"/>
<gene>
    <name evidence="3" type="ORF">GCM10011492_26620</name>
</gene>
<dbReference type="AlphaFoldDB" id="A0A916T7H6"/>
<dbReference type="Proteomes" id="UP000636793">
    <property type="component" value="Unassembled WGS sequence"/>
</dbReference>
<feature type="transmembrane region" description="Helical" evidence="2">
    <location>
        <begin position="117"/>
        <end position="135"/>
    </location>
</feature>